<keyword evidence="2" id="KW-1133">Transmembrane helix</keyword>
<proteinExistence type="predicted"/>
<reference evidence="3 4" key="1">
    <citation type="journal article" date="2016" name="Environ. Microbiol.">
        <title>Genomic resolution of a cold subsurface aquifer community provides metabolic insights for novel microbes adapted to high CO concentrations.</title>
        <authorList>
            <person name="Probst A.J."/>
            <person name="Castelle C.J."/>
            <person name="Singh A."/>
            <person name="Brown C.T."/>
            <person name="Anantharaman K."/>
            <person name="Sharon I."/>
            <person name="Hug L.A."/>
            <person name="Burstein D."/>
            <person name="Emerson J.B."/>
            <person name="Thomas B.C."/>
            <person name="Banfield J.F."/>
        </authorList>
    </citation>
    <scope>NUCLEOTIDE SEQUENCE [LARGE SCALE GENOMIC DNA]</scope>
    <source>
        <strain evidence="3">CG1_02_42_45</strain>
    </source>
</reference>
<keyword evidence="1" id="KW-0175">Coiled coil</keyword>
<protein>
    <submittedName>
        <fullName evidence="3">Uncharacterized protein</fullName>
    </submittedName>
</protein>
<dbReference type="EMBL" id="MNUJ01000036">
    <property type="protein sequence ID" value="OIN89530.1"/>
    <property type="molecule type" value="Genomic_DNA"/>
</dbReference>
<feature type="transmembrane region" description="Helical" evidence="2">
    <location>
        <begin position="6"/>
        <end position="26"/>
    </location>
</feature>
<accession>A0A1J4RT09</accession>
<keyword evidence="2" id="KW-0812">Transmembrane</keyword>
<evidence type="ECO:0000313" key="4">
    <source>
        <dbReference type="Proteomes" id="UP000182753"/>
    </source>
</evidence>
<organism evidence="3 4">
    <name type="scientific">Candidatus Berkelbacteria bacterium CG1_02_42_45</name>
    <dbReference type="NCBI Taxonomy" id="1805036"/>
    <lineage>
        <taxon>Bacteria</taxon>
        <taxon>Candidatus Berkelbacteria</taxon>
    </lineage>
</organism>
<name>A0A1J4RT09_9BACT</name>
<sequence>MKTFIIVLITILITGGVVGGGGYYYMKNKSDKDKKALQTEIKELQQQADELKIAKSGDTTNWKSYSSKELGLSFKYPEVWGEPYTHLEDYSDQKQLNNPYFAGRFYSVCFSEGRYCVVGYSADYKTYESAVDNYYIGDEKSLDTAETDVARDSKKSTISFIQKAAVAAVMTRTKTLFYYLSEASGVGARSQTYLNGKSDYPGLLISTYYKNLSDSLNILYDKTGGKNEALEKKAEEELKTLEGGTSNSQSQFNLYKTWLTTFSYNK</sequence>
<keyword evidence="2" id="KW-0472">Membrane</keyword>
<evidence type="ECO:0000256" key="1">
    <source>
        <dbReference type="SAM" id="Coils"/>
    </source>
</evidence>
<dbReference type="Proteomes" id="UP000182753">
    <property type="component" value="Unassembled WGS sequence"/>
</dbReference>
<feature type="coiled-coil region" evidence="1">
    <location>
        <begin position="27"/>
        <end position="54"/>
    </location>
</feature>
<dbReference type="AlphaFoldDB" id="A0A1J4RT09"/>
<evidence type="ECO:0000256" key="2">
    <source>
        <dbReference type="SAM" id="Phobius"/>
    </source>
</evidence>
<gene>
    <name evidence="3" type="ORF">AUJ40_01730</name>
</gene>
<evidence type="ECO:0000313" key="3">
    <source>
        <dbReference type="EMBL" id="OIN89530.1"/>
    </source>
</evidence>
<comment type="caution">
    <text evidence="3">The sequence shown here is derived from an EMBL/GenBank/DDBJ whole genome shotgun (WGS) entry which is preliminary data.</text>
</comment>